<feature type="compositionally biased region" description="Pro residues" evidence="1">
    <location>
        <begin position="144"/>
        <end position="153"/>
    </location>
</feature>
<feature type="compositionally biased region" description="Basic and acidic residues" evidence="1">
    <location>
        <begin position="168"/>
        <end position="182"/>
    </location>
</feature>
<keyword evidence="3" id="KW-1185">Reference proteome</keyword>
<evidence type="ECO:0000256" key="1">
    <source>
        <dbReference type="SAM" id="MobiDB-lite"/>
    </source>
</evidence>
<evidence type="ECO:0000313" key="2">
    <source>
        <dbReference type="EMBL" id="GAA3809093.1"/>
    </source>
</evidence>
<accession>A0ABP7I330</accession>
<gene>
    <name evidence="2" type="ORF">GCM10022403_048950</name>
</gene>
<organism evidence="2 3">
    <name type="scientific">Streptomyces coacervatus</name>
    <dbReference type="NCBI Taxonomy" id="647381"/>
    <lineage>
        <taxon>Bacteria</taxon>
        <taxon>Bacillati</taxon>
        <taxon>Actinomycetota</taxon>
        <taxon>Actinomycetes</taxon>
        <taxon>Kitasatosporales</taxon>
        <taxon>Streptomycetaceae</taxon>
        <taxon>Streptomyces</taxon>
    </lineage>
</organism>
<proteinExistence type="predicted"/>
<feature type="region of interest" description="Disordered" evidence="1">
    <location>
        <begin position="85"/>
        <end position="203"/>
    </location>
</feature>
<feature type="region of interest" description="Disordered" evidence="1">
    <location>
        <begin position="1"/>
        <end position="66"/>
    </location>
</feature>
<dbReference type="Proteomes" id="UP001501009">
    <property type="component" value="Unassembled WGS sequence"/>
</dbReference>
<reference evidence="3" key="1">
    <citation type="journal article" date="2019" name="Int. J. Syst. Evol. Microbiol.">
        <title>The Global Catalogue of Microorganisms (GCM) 10K type strain sequencing project: providing services to taxonomists for standard genome sequencing and annotation.</title>
        <authorList>
            <consortium name="The Broad Institute Genomics Platform"/>
            <consortium name="The Broad Institute Genome Sequencing Center for Infectious Disease"/>
            <person name="Wu L."/>
            <person name="Ma J."/>
        </authorList>
    </citation>
    <scope>NUCLEOTIDE SEQUENCE [LARGE SCALE GENOMIC DNA]</scope>
    <source>
        <strain evidence="3">JCM 17138</strain>
    </source>
</reference>
<evidence type="ECO:0000313" key="3">
    <source>
        <dbReference type="Proteomes" id="UP001501009"/>
    </source>
</evidence>
<sequence length="203" mass="21619">MIWPSGPESRRPRPPVTTTGPSGCRAPGPPQVGTVDGTSGSPPPPRTGRHPANCQHEDSGWGSATTLDPERVVVTADLAAFHVRRLRELPGPATEAGLPGEGRRRTRTAEAPRAATRDELCTGQRFVARSVDSTGTWDGSSPLHPKPTAPLYPMPTAAGEYPSQADGRGPRRPDRDPPDRIRTGHRTAAAAGNHHRLSDTFTD</sequence>
<feature type="compositionally biased region" description="Basic and acidic residues" evidence="1">
    <location>
        <begin position="101"/>
        <end position="120"/>
    </location>
</feature>
<protein>
    <submittedName>
        <fullName evidence="2">Uncharacterized protein</fullName>
    </submittedName>
</protein>
<name>A0ABP7I330_9ACTN</name>
<dbReference type="EMBL" id="BAABDE010000020">
    <property type="protein sequence ID" value="GAA3809093.1"/>
    <property type="molecule type" value="Genomic_DNA"/>
</dbReference>
<comment type="caution">
    <text evidence="2">The sequence shown here is derived from an EMBL/GenBank/DDBJ whole genome shotgun (WGS) entry which is preliminary data.</text>
</comment>